<name>A0ABR2FE80_9ROSI</name>
<organism evidence="1 2">
    <name type="scientific">Hibiscus sabdariffa</name>
    <name type="common">roselle</name>
    <dbReference type="NCBI Taxonomy" id="183260"/>
    <lineage>
        <taxon>Eukaryota</taxon>
        <taxon>Viridiplantae</taxon>
        <taxon>Streptophyta</taxon>
        <taxon>Embryophyta</taxon>
        <taxon>Tracheophyta</taxon>
        <taxon>Spermatophyta</taxon>
        <taxon>Magnoliopsida</taxon>
        <taxon>eudicotyledons</taxon>
        <taxon>Gunneridae</taxon>
        <taxon>Pentapetalae</taxon>
        <taxon>rosids</taxon>
        <taxon>malvids</taxon>
        <taxon>Malvales</taxon>
        <taxon>Malvaceae</taxon>
        <taxon>Malvoideae</taxon>
        <taxon>Hibiscus</taxon>
    </lineage>
</organism>
<sequence length="153" mass="16763">MFSSVMIKTIHTTHPAQIISIRALLCRSVPRTLPTEPPSPSTNCPPVEPGSYINYVVLLTKTNPSTVGTLRECSNRWKLVIAKGCFFFSGFGFFVFSDGGLKTLYRDICMQLWGFATPSMSLSTYGTHSSGPSDDNSLFIPDEWCHSSALSTG</sequence>
<accession>A0ABR2FE80</accession>
<gene>
    <name evidence="1" type="ORF">V6N12_069565</name>
</gene>
<proteinExistence type="predicted"/>
<evidence type="ECO:0000313" key="1">
    <source>
        <dbReference type="EMBL" id="KAK8579236.1"/>
    </source>
</evidence>
<keyword evidence="2" id="KW-1185">Reference proteome</keyword>
<protein>
    <submittedName>
        <fullName evidence="1">Uncharacterized protein</fullName>
    </submittedName>
</protein>
<reference evidence="1 2" key="1">
    <citation type="journal article" date="2024" name="G3 (Bethesda)">
        <title>Genome assembly of Hibiscus sabdariffa L. provides insights into metabolisms of medicinal natural products.</title>
        <authorList>
            <person name="Kim T."/>
        </authorList>
    </citation>
    <scope>NUCLEOTIDE SEQUENCE [LARGE SCALE GENOMIC DNA]</scope>
    <source>
        <strain evidence="1">TK-2024</strain>
        <tissue evidence="1">Old leaves</tissue>
    </source>
</reference>
<evidence type="ECO:0000313" key="2">
    <source>
        <dbReference type="Proteomes" id="UP001472677"/>
    </source>
</evidence>
<dbReference type="EMBL" id="JBBPBM010000006">
    <property type="protein sequence ID" value="KAK8579236.1"/>
    <property type="molecule type" value="Genomic_DNA"/>
</dbReference>
<comment type="caution">
    <text evidence="1">The sequence shown here is derived from an EMBL/GenBank/DDBJ whole genome shotgun (WGS) entry which is preliminary data.</text>
</comment>
<dbReference type="Proteomes" id="UP001472677">
    <property type="component" value="Unassembled WGS sequence"/>
</dbReference>